<dbReference type="PROSITE" id="PS50005">
    <property type="entry name" value="TPR"/>
    <property type="match status" value="1"/>
</dbReference>
<dbReference type="Proteomes" id="UP000688137">
    <property type="component" value="Unassembled WGS sequence"/>
</dbReference>
<protein>
    <recommendedName>
        <fullName evidence="4">Tetratricopeptide repeat protein</fullName>
    </recommendedName>
</protein>
<sequence>MDAFCKNPECNIEDRICCNTCVQERHKHQTTRIWELKNVFEDAIKLLSDRDKKLLNFIDQITQKASAIRQITNKDITYLKQMIEDFENQTLTNLINALRISYSLKNHEISERVTELVEKQLNKSSLISFKSINYVKLLEENKKDEAKYVLQEIIDLDQNNEIYKQEMYRINNQTFLQEDQNEKEALKVLDQILEIDVDNYIYQKERLRLTHEIDEYSNADNCFFYGKYLASTRSKNILSEKQIIHFILGLALFYIKDYNNAINSIEKSIEFDIENILYKITRSQLLFAMKNLEALKIEAKELKKCFDSINLTIEGQILILQNNYENAKECFEQAFSFDYFNYEAHFLQALCLSKTLLSQTQELSLSPQEILQNKNKNGILDMKKIQKFYCMYMEGYNQQNNNQIQLSPKTLQKWNQILMEAKNKKPTNTKALQQ</sequence>
<accession>A0A8S1Q4B2</accession>
<evidence type="ECO:0000313" key="2">
    <source>
        <dbReference type="EMBL" id="CAD8109984.1"/>
    </source>
</evidence>
<evidence type="ECO:0008006" key="4">
    <source>
        <dbReference type="Google" id="ProtNLM"/>
    </source>
</evidence>
<keyword evidence="1" id="KW-0802">TPR repeat</keyword>
<keyword evidence="3" id="KW-1185">Reference proteome</keyword>
<feature type="repeat" description="TPR" evidence="1">
    <location>
        <begin position="242"/>
        <end position="275"/>
    </location>
</feature>
<dbReference type="AlphaFoldDB" id="A0A8S1Q4B2"/>
<comment type="caution">
    <text evidence="2">The sequence shown here is derived from an EMBL/GenBank/DDBJ whole genome shotgun (WGS) entry which is preliminary data.</text>
</comment>
<evidence type="ECO:0000313" key="3">
    <source>
        <dbReference type="Proteomes" id="UP000688137"/>
    </source>
</evidence>
<dbReference type="EMBL" id="CAJJDM010000146">
    <property type="protein sequence ID" value="CAD8109984.1"/>
    <property type="molecule type" value="Genomic_DNA"/>
</dbReference>
<dbReference type="OMA" id="HNHQTTR"/>
<name>A0A8S1Q4B2_PARPR</name>
<proteinExistence type="predicted"/>
<organism evidence="2 3">
    <name type="scientific">Paramecium primaurelia</name>
    <dbReference type="NCBI Taxonomy" id="5886"/>
    <lineage>
        <taxon>Eukaryota</taxon>
        <taxon>Sar</taxon>
        <taxon>Alveolata</taxon>
        <taxon>Ciliophora</taxon>
        <taxon>Intramacronucleata</taxon>
        <taxon>Oligohymenophorea</taxon>
        <taxon>Peniculida</taxon>
        <taxon>Parameciidae</taxon>
        <taxon>Paramecium</taxon>
    </lineage>
</organism>
<dbReference type="Pfam" id="PF13181">
    <property type="entry name" value="TPR_8"/>
    <property type="match status" value="2"/>
</dbReference>
<gene>
    <name evidence="2" type="ORF">PPRIM_AZ9-3.1.T1420096</name>
</gene>
<evidence type="ECO:0000256" key="1">
    <source>
        <dbReference type="PROSITE-ProRule" id="PRU00339"/>
    </source>
</evidence>
<dbReference type="InterPro" id="IPR019734">
    <property type="entry name" value="TPR_rpt"/>
</dbReference>
<reference evidence="2" key="1">
    <citation type="submission" date="2021-01" db="EMBL/GenBank/DDBJ databases">
        <authorList>
            <consortium name="Genoscope - CEA"/>
            <person name="William W."/>
        </authorList>
    </citation>
    <scope>NUCLEOTIDE SEQUENCE</scope>
</reference>